<comment type="caution">
    <text evidence="7">The sequence shown here is derived from an EMBL/GenBank/DDBJ whole genome shotgun (WGS) entry which is preliminary data.</text>
</comment>
<gene>
    <name evidence="7" type="primary">thiN</name>
    <name evidence="7" type="ORF">GCM10007096_03370</name>
</gene>
<dbReference type="NCBIfam" id="TIGR01378">
    <property type="entry name" value="thi_PPkinase"/>
    <property type="match status" value="1"/>
</dbReference>
<dbReference type="EC" id="2.7.6.2" evidence="5"/>
<dbReference type="SMART" id="SM00983">
    <property type="entry name" value="TPK_B1_binding"/>
    <property type="match status" value="1"/>
</dbReference>
<dbReference type="Gene3D" id="3.40.50.10240">
    <property type="entry name" value="Thiamin pyrophosphokinase, catalytic domain"/>
    <property type="match status" value="1"/>
</dbReference>
<keyword evidence="4" id="KW-0067">ATP-binding</keyword>
<dbReference type="Proteomes" id="UP000656813">
    <property type="component" value="Unassembled WGS sequence"/>
</dbReference>
<protein>
    <recommendedName>
        <fullName evidence="5">Thiamine diphosphokinase</fullName>
        <ecNumber evidence="5">2.7.6.2</ecNumber>
    </recommendedName>
</protein>
<dbReference type="GO" id="GO:0004788">
    <property type="term" value="F:thiamine diphosphokinase activity"/>
    <property type="evidence" value="ECO:0007669"/>
    <property type="project" value="UniProtKB-UniRule"/>
</dbReference>
<name>A0A8J3EK05_9BACL</name>
<dbReference type="InterPro" id="IPR036759">
    <property type="entry name" value="TPK_catalytic_sf"/>
</dbReference>
<dbReference type="GO" id="GO:0030975">
    <property type="term" value="F:thiamine binding"/>
    <property type="evidence" value="ECO:0007669"/>
    <property type="project" value="InterPro"/>
</dbReference>
<evidence type="ECO:0000256" key="2">
    <source>
        <dbReference type="ARBA" id="ARBA00022741"/>
    </source>
</evidence>
<evidence type="ECO:0000313" key="7">
    <source>
        <dbReference type="EMBL" id="GGH74800.1"/>
    </source>
</evidence>
<dbReference type="Pfam" id="PF04265">
    <property type="entry name" value="TPK_B1_binding"/>
    <property type="match status" value="1"/>
</dbReference>
<evidence type="ECO:0000313" key="8">
    <source>
        <dbReference type="Proteomes" id="UP000656813"/>
    </source>
</evidence>
<accession>A0A8J3EK05</accession>
<dbReference type="GO" id="GO:0005524">
    <property type="term" value="F:ATP binding"/>
    <property type="evidence" value="ECO:0007669"/>
    <property type="project" value="UniProtKB-KW"/>
</dbReference>
<keyword evidence="3" id="KW-0418">Kinase</keyword>
<dbReference type="GO" id="GO:0009229">
    <property type="term" value="P:thiamine diphosphate biosynthetic process"/>
    <property type="evidence" value="ECO:0007669"/>
    <property type="project" value="InterPro"/>
</dbReference>
<dbReference type="InterPro" id="IPR006282">
    <property type="entry name" value="Thi_PPkinase"/>
</dbReference>
<dbReference type="RefSeq" id="WP_188495380.1">
    <property type="nucleotide sequence ID" value="NZ_BMFV01000001.1"/>
</dbReference>
<feature type="domain" description="Thiamin pyrophosphokinase thiamin-binding" evidence="6">
    <location>
        <begin position="139"/>
        <end position="205"/>
    </location>
</feature>
<dbReference type="InterPro" id="IPR007371">
    <property type="entry name" value="TPK_catalytic"/>
</dbReference>
<dbReference type="InterPro" id="IPR053149">
    <property type="entry name" value="TPK"/>
</dbReference>
<dbReference type="InterPro" id="IPR036371">
    <property type="entry name" value="TPK_B1-bd_sf"/>
</dbReference>
<dbReference type="PANTHER" id="PTHR41299">
    <property type="entry name" value="THIAMINE PYROPHOSPHOKINASE"/>
    <property type="match status" value="1"/>
</dbReference>
<dbReference type="Pfam" id="PF04263">
    <property type="entry name" value="TPK_catalytic"/>
    <property type="match status" value="1"/>
</dbReference>
<dbReference type="CDD" id="cd07995">
    <property type="entry name" value="TPK"/>
    <property type="match status" value="1"/>
</dbReference>
<reference evidence="7" key="1">
    <citation type="journal article" date="2014" name="Int. J. Syst. Evol. Microbiol.">
        <title>Complete genome sequence of Corynebacterium casei LMG S-19264T (=DSM 44701T), isolated from a smear-ripened cheese.</title>
        <authorList>
            <consortium name="US DOE Joint Genome Institute (JGI-PGF)"/>
            <person name="Walter F."/>
            <person name="Albersmeier A."/>
            <person name="Kalinowski J."/>
            <person name="Ruckert C."/>
        </authorList>
    </citation>
    <scope>NUCLEOTIDE SEQUENCE</scope>
    <source>
        <strain evidence="7">CGMCC 1.12777</strain>
    </source>
</reference>
<reference evidence="7" key="2">
    <citation type="submission" date="2020-09" db="EMBL/GenBank/DDBJ databases">
        <authorList>
            <person name="Sun Q."/>
            <person name="Zhou Y."/>
        </authorList>
    </citation>
    <scope>NUCLEOTIDE SEQUENCE</scope>
    <source>
        <strain evidence="7">CGMCC 1.12777</strain>
    </source>
</reference>
<dbReference type="PANTHER" id="PTHR41299:SF1">
    <property type="entry name" value="THIAMINE PYROPHOSPHOKINASE"/>
    <property type="match status" value="1"/>
</dbReference>
<dbReference type="GO" id="GO:0006772">
    <property type="term" value="P:thiamine metabolic process"/>
    <property type="evidence" value="ECO:0007669"/>
    <property type="project" value="UniProtKB-UniRule"/>
</dbReference>
<evidence type="ECO:0000256" key="5">
    <source>
        <dbReference type="NCBIfam" id="TIGR01378"/>
    </source>
</evidence>
<organism evidence="7 8">
    <name type="scientific">Pullulanibacillus pueri</name>
    <dbReference type="NCBI Taxonomy" id="1437324"/>
    <lineage>
        <taxon>Bacteria</taxon>
        <taxon>Bacillati</taxon>
        <taxon>Bacillota</taxon>
        <taxon>Bacilli</taxon>
        <taxon>Bacillales</taxon>
        <taxon>Sporolactobacillaceae</taxon>
        <taxon>Pullulanibacillus</taxon>
    </lineage>
</organism>
<dbReference type="SUPFAM" id="SSF63999">
    <property type="entry name" value="Thiamin pyrophosphokinase, catalytic domain"/>
    <property type="match status" value="1"/>
</dbReference>
<evidence type="ECO:0000256" key="3">
    <source>
        <dbReference type="ARBA" id="ARBA00022777"/>
    </source>
</evidence>
<proteinExistence type="predicted"/>
<keyword evidence="1" id="KW-0808">Transferase</keyword>
<evidence type="ECO:0000256" key="4">
    <source>
        <dbReference type="ARBA" id="ARBA00022840"/>
    </source>
</evidence>
<dbReference type="SUPFAM" id="SSF63862">
    <property type="entry name" value="Thiamin pyrophosphokinase, substrate-binding domain"/>
    <property type="match status" value="1"/>
</dbReference>
<dbReference type="InterPro" id="IPR007373">
    <property type="entry name" value="Thiamin_PyroPKinase_B1-bd"/>
</dbReference>
<dbReference type="GO" id="GO:0016301">
    <property type="term" value="F:kinase activity"/>
    <property type="evidence" value="ECO:0007669"/>
    <property type="project" value="UniProtKB-KW"/>
</dbReference>
<keyword evidence="2" id="KW-0547">Nucleotide-binding</keyword>
<evidence type="ECO:0000256" key="1">
    <source>
        <dbReference type="ARBA" id="ARBA00022679"/>
    </source>
</evidence>
<dbReference type="AlphaFoldDB" id="A0A8J3EK05"/>
<evidence type="ECO:0000259" key="6">
    <source>
        <dbReference type="SMART" id="SM00983"/>
    </source>
</evidence>
<keyword evidence="8" id="KW-1185">Reference proteome</keyword>
<sequence length="211" mass="23778">MEYVIFAGGPTSYLPDLNDPMFAQVQWIGVDRGTLHLLENGIIPLKAFGDFDSIDEMERQVITEKNIELHTFQPEKDKTDLEIALDWVLAQAPDRCFIIGATGGRLDHELMNIQMLVKYGSNKLLLMDRQNIVTLLNAGAYNMTKDTRYPYLSLVAFSRKITGITMEGFKYPLSNASLSWGESLCISNEFVQEHATISIEEGIAICIRSHD</sequence>
<dbReference type="EMBL" id="BMFV01000001">
    <property type="protein sequence ID" value="GGH74800.1"/>
    <property type="molecule type" value="Genomic_DNA"/>
</dbReference>